<accession>A0ABV0EFR1</accession>
<organism evidence="2 3">
    <name type="scientific">Thiobacter aerophilum</name>
    <dbReference type="NCBI Taxonomy" id="3121275"/>
    <lineage>
        <taxon>Bacteria</taxon>
        <taxon>Pseudomonadati</taxon>
        <taxon>Pseudomonadota</taxon>
        <taxon>Betaproteobacteria</taxon>
        <taxon>Burkholderiales</taxon>
        <taxon>Thiobacteraceae</taxon>
        <taxon>Thiobacter</taxon>
    </lineage>
</organism>
<proteinExistence type="predicted"/>
<name>A0ABV0EFR1_9BURK</name>
<keyword evidence="3" id="KW-1185">Reference proteome</keyword>
<dbReference type="EMBL" id="JBAJEX010000003">
    <property type="protein sequence ID" value="MEO1766677.1"/>
    <property type="molecule type" value="Genomic_DNA"/>
</dbReference>
<gene>
    <name evidence="2" type="ORF">V6E02_05575</name>
</gene>
<dbReference type="Proteomes" id="UP001482231">
    <property type="component" value="Unassembled WGS sequence"/>
</dbReference>
<reference evidence="2 3" key="1">
    <citation type="submission" date="2024-02" db="EMBL/GenBank/DDBJ databases">
        <title>New thermophilic sulfur-oxidizing bacteria from a hot springs of the Uzon caldera (Kamchatka, Russia).</title>
        <authorList>
            <person name="Dukat A.M."/>
            <person name="Elcheninov A.G."/>
            <person name="Frolov E.N."/>
        </authorList>
    </citation>
    <scope>NUCLEOTIDE SEQUENCE [LARGE SCALE GENOMIC DNA]</scope>
    <source>
        <strain evidence="2 3">AK1</strain>
    </source>
</reference>
<comment type="caution">
    <text evidence="2">The sequence shown here is derived from an EMBL/GenBank/DDBJ whole genome shotgun (WGS) entry which is preliminary data.</text>
</comment>
<sequence length="171" mass="18715">MSLAAVGEARRVLEQEQSRLAAARARLNQVDEERRALERYAPAYRALLAAGIVGPEQRVNWIDAVRAASQSLRGFAVDYRLAAQQPARLLAAPAGVVVHESLMELNLKLLHEGDLLAFLSALDNQHAGLALPRSCTIQRLASGPFSARFEPKLVAECSLVWITLSPVERQP</sequence>
<evidence type="ECO:0000256" key="1">
    <source>
        <dbReference type="SAM" id="Coils"/>
    </source>
</evidence>
<evidence type="ECO:0000313" key="3">
    <source>
        <dbReference type="Proteomes" id="UP001482231"/>
    </source>
</evidence>
<evidence type="ECO:0000313" key="2">
    <source>
        <dbReference type="EMBL" id="MEO1766677.1"/>
    </source>
</evidence>
<keyword evidence="1" id="KW-0175">Coiled coil</keyword>
<protein>
    <submittedName>
        <fullName evidence="2">Uncharacterized protein</fullName>
    </submittedName>
</protein>
<feature type="coiled-coil region" evidence="1">
    <location>
        <begin position="6"/>
        <end position="40"/>
    </location>
</feature>
<dbReference type="RefSeq" id="WP_347307785.1">
    <property type="nucleotide sequence ID" value="NZ_JBAJEX010000003.1"/>
</dbReference>